<accession>A0A1I7YHF2</accession>
<name>A0A1I7YHF2_9BILA</name>
<keyword evidence="1" id="KW-1185">Reference proteome</keyword>
<dbReference type="WBParaSite" id="L893_g16368.t1">
    <property type="protein sequence ID" value="L893_g16368.t1"/>
    <property type="gene ID" value="L893_g16368"/>
</dbReference>
<protein>
    <submittedName>
        <fullName evidence="2">C2H2-type domain-containing protein</fullName>
    </submittedName>
</protein>
<dbReference type="AlphaFoldDB" id="A0A1I7YHF2"/>
<evidence type="ECO:0000313" key="2">
    <source>
        <dbReference type="WBParaSite" id="L893_g16368.t1"/>
    </source>
</evidence>
<reference evidence="2" key="1">
    <citation type="submission" date="2016-11" db="UniProtKB">
        <authorList>
            <consortium name="WormBaseParasite"/>
        </authorList>
    </citation>
    <scope>IDENTIFICATION</scope>
</reference>
<proteinExistence type="predicted"/>
<evidence type="ECO:0000313" key="1">
    <source>
        <dbReference type="Proteomes" id="UP000095287"/>
    </source>
</evidence>
<sequence>MVCAATPSCSGHSAEAEALVYNFVKRKKPHLLKEMFGEERCRELEKRNHFYDRNSLLTMFEAVKGRLSVTKEDAPEGGEQENQLPVKTEIKEESLTDGDVPKNKTTKITPELAVFNYFHERQQEGALEILFNEKTRKEYGRKVENMGIGMPLVRRMYAHYRFVELKKENPRSKEIWKCEVCKKDFKTHGGGLDLLEHLGLHENIPSPCIIEGCDATSRRPNSLATHLRVRLYSYDIAYPEIILEKPPTSY</sequence>
<dbReference type="Proteomes" id="UP000095287">
    <property type="component" value="Unplaced"/>
</dbReference>
<organism evidence="1 2">
    <name type="scientific">Steinernema glaseri</name>
    <dbReference type="NCBI Taxonomy" id="37863"/>
    <lineage>
        <taxon>Eukaryota</taxon>
        <taxon>Metazoa</taxon>
        <taxon>Ecdysozoa</taxon>
        <taxon>Nematoda</taxon>
        <taxon>Chromadorea</taxon>
        <taxon>Rhabditida</taxon>
        <taxon>Tylenchina</taxon>
        <taxon>Panagrolaimomorpha</taxon>
        <taxon>Strongyloidoidea</taxon>
        <taxon>Steinernematidae</taxon>
        <taxon>Steinernema</taxon>
    </lineage>
</organism>